<dbReference type="AlphaFoldDB" id="A0A1M5NJ21"/>
<accession>A0A1M5NJ21</accession>
<dbReference type="OrthoDB" id="853871at2"/>
<dbReference type="RefSeq" id="WP_084138039.1">
    <property type="nucleotide sequence ID" value="NZ_FQWQ01000001.1"/>
</dbReference>
<proteinExistence type="predicted"/>
<feature type="compositionally biased region" description="Low complexity" evidence="1">
    <location>
        <begin position="70"/>
        <end position="95"/>
    </location>
</feature>
<dbReference type="EMBL" id="FQWQ01000001">
    <property type="protein sequence ID" value="SHG89584.1"/>
    <property type="molecule type" value="Genomic_DNA"/>
</dbReference>
<evidence type="ECO:0000256" key="1">
    <source>
        <dbReference type="SAM" id="MobiDB-lite"/>
    </source>
</evidence>
<gene>
    <name evidence="2" type="ORF">SAMN04488109_2373</name>
</gene>
<sequence>MNFEAYLTSKKIDSAAFQRAEPVLWGQWQIQFEQMHPNSFTVQKLNLINPIRRKYQLKEEAVKAEPKPPVVKTPVVDQASAEKPAAGSASSAPDATMPDVPETPPATPRPKPAVPRPVFKPKPKLS</sequence>
<evidence type="ECO:0000313" key="2">
    <source>
        <dbReference type="EMBL" id="SHG89584.1"/>
    </source>
</evidence>
<keyword evidence="3" id="KW-1185">Reference proteome</keyword>
<organism evidence="2 3">
    <name type="scientific">Chryseolinea serpens</name>
    <dbReference type="NCBI Taxonomy" id="947013"/>
    <lineage>
        <taxon>Bacteria</taxon>
        <taxon>Pseudomonadati</taxon>
        <taxon>Bacteroidota</taxon>
        <taxon>Cytophagia</taxon>
        <taxon>Cytophagales</taxon>
        <taxon>Fulvivirgaceae</taxon>
        <taxon>Chryseolinea</taxon>
    </lineage>
</organism>
<name>A0A1M5NJ21_9BACT</name>
<protein>
    <submittedName>
        <fullName evidence="2">Uncharacterized protein</fullName>
    </submittedName>
</protein>
<dbReference type="STRING" id="947013.SAMN04488109_2373"/>
<feature type="region of interest" description="Disordered" evidence="1">
    <location>
        <begin position="60"/>
        <end position="126"/>
    </location>
</feature>
<feature type="compositionally biased region" description="Pro residues" evidence="1">
    <location>
        <begin position="101"/>
        <end position="118"/>
    </location>
</feature>
<reference evidence="2 3" key="1">
    <citation type="submission" date="2016-11" db="EMBL/GenBank/DDBJ databases">
        <authorList>
            <person name="Jaros S."/>
            <person name="Januszkiewicz K."/>
            <person name="Wedrychowicz H."/>
        </authorList>
    </citation>
    <scope>NUCLEOTIDE SEQUENCE [LARGE SCALE GENOMIC DNA]</scope>
    <source>
        <strain evidence="2 3">DSM 24574</strain>
    </source>
</reference>
<evidence type="ECO:0000313" key="3">
    <source>
        <dbReference type="Proteomes" id="UP000184212"/>
    </source>
</evidence>
<dbReference type="Proteomes" id="UP000184212">
    <property type="component" value="Unassembled WGS sequence"/>
</dbReference>